<name>A0A5J4TMF3_9EUKA</name>
<comment type="caution">
    <text evidence="2">The sequence shown here is derived from an EMBL/GenBank/DDBJ whole genome shotgun (WGS) entry which is preliminary data.</text>
</comment>
<organism evidence="2 3">
    <name type="scientific">Streblomastix strix</name>
    <dbReference type="NCBI Taxonomy" id="222440"/>
    <lineage>
        <taxon>Eukaryota</taxon>
        <taxon>Metamonada</taxon>
        <taxon>Preaxostyla</taxon>
        <taxon>Oxymonadida</taxon>
        <taxon>Streblomastigidae</taxon>
        <taxon>Streblomastix</taxon>
    </lineage>
</organism>
<evidence type="ECO:0000256" key="1">
    <source>
        <dbReference type="SAM" id="MobiDB-lite"/>
    </source>
</evidence>
<feature type="non-terminal residue" evidence="2">
    <location>
        <position position="1"/>
    </location>
</feature>
<evidence type="ECO:0000313" key="3">
    <source>
        <dbReference type="Proteomes" id="UP000324800"/>
    </source>
</evidence>
<dbReference type="AlphaFoldDB" id="A0A5J4TMF3"/>
<accession>A0A5J4TMF3</accession>
<sequence length="100" mass="10883">CKVFSNGGSVVQESSYTDGNKKMKDGDLVLVEVNMDATPRTAHLFINGQQQPVFVSGLPESVQFWFFLNYAGGSVTVLSLKKLTASSVAQIPNENEVKWG</sequence>
<dbReference type="Proteomes" id="UP000324800">
    <property type="component" value="Unassembled WGS sequence"/>
</dbReference>
<feature type="region of interest" description="Disordered" evidence="1">
    <location>
        <begin position="1"/>
        <end position="22"/>
    </location>
</feature>
<proteinExistence type="predicted"/>
<dbReference type="EMBL" id="SNRW01028158">
    <property type="protein sequence ID" value="KAA6359584.1"/>
    <property type="molecule type" value="Genomic_DNA"/>
</dbReference>
<evidence type="ECO:0008006" key="4">
    <source>
        <dbReference type="Google" id="ProtNLM"/>
    </source>
</evidence>
<reference evidence="2 3" key="1">
    <citation type="submission" date="2019-03" db="EMBL/GenBank/DDBJ databases">
        <title>Single cell metagenomics reveals metabolic interactions within the superorganism composed of flagellate Streblomastix strix and complex community of Bacteroidetes bacteria on its surface.</title>
        <authorList>
            <person name="Treitli S.C."/>
            <person name="Kolisko M."/>
            <person name="Husnik F."/>
            <person name="Keeling P."/>
            <person name="Hampl V."/>
        </authorList>
    </citation>
    <scope>NUCLEOTIDE SEQUENCE [LARGE SCALE GENOMIC DNA]</scope>
    <source>
        <strain evidence="2">ST1C</strain>
    </source>
</reference>
<gene>
    <name evidence="2" type="ORF">EZS28_044889</name>
</gene>
<evidence type="ECO:0000313" key="2">
    <source>
        <dbReference type="EMBL" id="KAA6359584.1"/>
    </source>
</evidence>
<protein>
    <recommendedName>
        <fullName evidence="4">NHR domain-containing protein</fullName>
    </recommendedName>
</protein>
<feature type="compositionally biased region" description="Polar residues" evidence="1">
    <location>
        <begin position="1"/>
        <end position="18"/>
    </location>
</feature>